<reference evidence="4 5" key="1">
    <citation type="submission" date="2016-10" db="EMBL/GenBank/DDBJ databases">
        <title>Genome Sequence of Pseudomonas putida GM4FR.</title>
        <authorList>
            <person name="Poehlein A."/>
            <person name="Wemheuer F."/>
            <person name="Hollensteiner J."/>
            <person name="Wemheuer B."/>
        </authorList>
    </citation>
    <scope>NUCLEOTIDE SEQUENCE [LARGE SCALE GENOMIC DNA]</scope>
    <source>
        <strain evidence="4 5">GM4FR</strain>
    </source>
</reference>
<evidence type="ECO:0000256" key="1">
    <source>
        <dbReference type="SAM" id="MobiDB-lite"/>
    </source>
</evidence>
<feature type="transmembrane region" description="Helical" evidence="2">
    <location>
        <begin position="284"/>
        <end position="303"/>
    </location>
</feature>
<feature type="transmembrane region" description="Helical" evidence="2">
    <location>
        <begin position="153"/>
        <end position="175"/>
    </location>
</feature>
<proteinExistence type="predicted"/>
<organism evidence="4 5">
    <name type="scientific">Pseudomonas putida</name>
    <name type="common">Arthrobacter siderocapsulatus</name>
    <dbReference type="NCBI Taxonomy" id="303"/>
    <lineage>
        <taxon>Bacteria</taxon>
        <taxon>Pseudomonadati</taxon>
        <taxon>Pseudomonadota</taxon>
        <taxon>Gammaproteobacteria</taxon>
        <taxon>Pseudomonadales</taxon>
        <taxon>Pseudomonadaceae</taxon>
        <taxon>Pseudomonas</taxon>
    </lineage>
</organism>
<dbReference type="SUPFAM" id="SSF46626">
    <property type="entry name" value="Cytochrome c"/>
    <property type="match status" value="1"/>
</dbReference>
<evidence type="ECO:0000256" key="2">
    <source>
        <dbReference type="SAM" id="Phobius"/>
    </source>
</evidence>
<dbReference type="GO" id="GO:0020037">
    <property type="term" value="F:heme binding"/>
    <property type="evidence" value="ECO:0007669"/>
    <property type="project" value="InterPro"/>
</dbReference>
<feature type="region of interest" description="Disordered" evidence="1">
    <location>
        <begin position="330"/>
        <end position="365"/>
    </location>
</feature>
<dbReference type="Proteomes" id="UP000186736">
    <property type="component" value="Unassembled WGS sequence"/>
</dbReference>
<feature type="transmembrane region" description="Helical" evidence="2">
    <location>
        <begin position="89"/>
        <end position="109"/>
    </location>
</feature>
<evidence type="ECO:0000259" key="3">
    <source>
        <dbReference type="Pfam" id="PF06181"/>
    </source>
</evidence>
<dbReference type="Pfam" id="PF06181">
    <property type="entry name" value="Urate_ox_N"/>
    <property type="match status" value="1"/>
</dbReference>
<name>A0A1Q9R7M6_PSEPU</name>
<evidence type="ECO:0000313" key="5">
    <source>
        <dbReference type="Proteomes" id="UP000186736"/>
    </source>
</evidence>
<protein>
    <recommendedName>
        <fullName evidence="3">Urate oxidase N-terminal domain-containing protein</fullName>
    </recommendedName>
</protein>
<feature type="transmembrane region" description="Helical" evidence="2">
    <location>
        <begin position="23"/>
        <end position="42"/>
    </location>
</feature>
<dbReference type="InterPro" id="IPR010389">
    <property type="entry name" value="Urate_ox_N"/>
</dbReference>
<feature type="transmembrane region" description="Helical" evidence="2">
    <location>
        <begin position="121"/>
        <end position="141"/>
    </location>
</feature>
<keyword evidence="2" id="KW-0472">Membrane</keyword>
<evidence type="ECO:0000313" key="4">
    <source>
        <dbReference type="EMBL" id="OLS63440.1"/>
    </source>
</evidence>
<feature type="transmembrane region" description="Helical" evidence="2">
    <location>
        <begin position="181"/>
        <end position="201"/>
    </location>
</feature>
<accession>A0A1Q9R7M6</accession>
<keyword evidence="2" id="KW-0812">Transmembrane</keyword>
<feature type="transmembrane region" description="Helical" evidence="2">
    <location>
        <begin position="256"/>
        <end position="275"/>
    </location>
</feature>
<gene>
    <name evidence="4" type="ORF">PSEMO_15790</name>
</gene>
<keyword evidence="2" id="KW-1133">Transmembrane helix</keyword>
<feature type="domain" description="Urate oxidase N-terminal" evidence="3">
    <location>
        <begin position="12"/>
        <end position="301"/>
    </location>
</feature>
<sequence length="464" mass="50289">MTGKRYKTVEAHLLEWLNLSVRWVHMITGVAWIGASFYFVWLENNLNRANPREGLSGDLWAIHGGGIYHLEKYKLAPPKMPDNLHWFKWEAYFTWMSGIALLCLVFYWQPTLYLLKPGSTLTGFEGVTIGVASLIAAWFIYDFLCDSPLGKHPALLGLVLFVLVIAACFGFSQVFSGRGAYLHTGAIIGTIMVGNVFRIIMPAQRQLVAAIEANTTPDPVLPAKGLLRSRHNNYFTLPVLFIMISNHFPSTYGSEYNWLILAGIAIAAVLIRHYFNTRHDSNKFAWALPAGALAMICLAYVTGPARMPSTAPEQAAAKIEYQPLPETALGGKTAAEKEEEAKAAAWQAAQAKPAEPAAPAAPAAAAEAPAQATAAATGGGFEKIHSVIQERCTVCHSAKPTSPLFSTAPAGVMLDTAQQIQAMAPRIQAQAVASQIMPLGNITQMTAEERKLVGDWIASGAKVN</sequence>
<dbReference type="InterPro" id="IPR036909">
    <property type="entry name" value="Cyt_c-like_dom_sf"/>
</dbReference>
<dbReference type="AlphaFoldDB" id="A0A1Q9R7M6"/>
<comment type="caution">
    <text evidence="4">The sequence shown here is derived from an EMBL/GenBank/DDBJ whole genome shotgun (WGS) entry which is preliminary data.</text>
</comment>
<dbReference type="EMBL" id="MKZO01000012">
    <property type="protein sequence ID" value="OLS63440.1"/>
    <property type="molecule type" value="Genomic_DNA"/>
</dbReference>
<feature type="compositionally biased region" description="Low complexity" evidence="1">
    <location>
        <begin position="343"/>
        <end position="365"/>
    </location>
</feature>
<dbReference type="GO" id="GO:0009055">
    <property type="term" value="F:electron transfer activity"/>
    <property type="evidence" value="ECO:0007669"/>
    <property type="project" value="InterPro"/>
</dbReference>